<keyword evidence="1" id="KW-0812">Transmembrane</keyword>
<feature type="transmembrane region" description="Helical" evidence="1">
    <location>
        <begin position="21"/>
        <end position="44"/>
    </location>
</feature>
<feature type="transmembrane region" description="Helical" evidence="1">
    <location>
        <begin position="64"/>
        <end position="84"/>
    </location>
</feature>
<dbReference type="AlphaFoldDB" id="A0ABD5M980"/>
<keyword evidence="1" id="KW-1133">Transmembrane helix</keyword>
<sequence>MRLPSRTTAARLAASAMRMTIAVVLGVGVATLNLGVVVNAVFALGVTYLPALLRRDWNLRLSPGLTLVVTLAVLLHTLGMIGLYENIVWYDHLTHTFSAALVAAVGYAATRAIDLHSEAVSFPPRFLSVFLLLFTLALGVFWEVVEFVGRLAADAAGAEAVLIQYGLEDTILDLVFDSVGALLVALFGTERLSDLVETIRERLLAANATDAE</sequence>
<feature type="transmembrane region" description="Helical" evidence="1">
    <location>
        <begin position="125"/>
        <end position="145"/>
    </location>
</feature>
<protein>
    <recommendedName>
        <fullName evidence="4">DUF2238 domain-containing protein</fullName>
    </recommendedName>
</protein>
<keyword evidence="3" id="KW-1185">Reference proteome</keyword>
<dbReference type="InterPro" id="IPR014509">
    <property type="entry name" value="YjdF-like"/>
</dbReference>
<evidence type="ECO:0000313" key="3">
    <source>
        <dbReference type="Proteomes" id="UP001570511"/>
    </source>
</evidence>
<gene>
    <name evidence="2" type="ORF">OS889_03195</name>
</gene>
<evidence type="ECO:0000313" key="2">
    <source>
        <dbReference type="EMBL" id="MFA1610011.1"/>
    </source>
</evidence>
<name>A0ABD5M980_9EURY</name>
<comment type="caution">
    <text evidence="2">The sequence shown here is derived from an EMBL/GenBank/DDBJ whole genome shotgun (WGS) entry which is preliminary data.</text>
</comment>
<dbReference type="Proteomes" id="UP001570511">
    <property type="component" value="Unassembled WGS sequence"/>
</dbReference>
<dbReference type="RefSeq" id="WP_372387208.1">
    <property type="nucleotide sequence ID" value="NZ_JBGNYA010000001.1"/>
</dbReference>
<keyword evidence="1" id="KW-0472">Membrane</keyword>
<organism evidence="2 3">
    <name type="scientific">Halobellus rubicundus</name>
    <dbReference type="NCBI Taxonomy" id="2996466"/>
    <lineage>
        <taxon>Archaea</taxon>
        <taxon>Methanobacteriati</taxon>
        <taxon>Methanobacteriota</taxon>
        <taxon>Stenosarchaea group</taxon>
        <taxon>Halobacteria</taxon>
        <taxon>Halobacteriales</taxon>
        <taxon>Haloferacaceae</taxon>
        <taxon>Halobellus</taxon>
    </lineage>
</organism>
<reference evidence="2 3" key="1">
    <citation type="submission" date="2024-08" db="EMBL/GenBank/DDBJ databases">
        <title>Halobellus sp. MBLA0158 whole genome sequence.</title>
        <authorList>
            <person name="Hwang C.Y."/>
            <person name="Cho E.-S."/>
            <person name="Seo M.-J."/>
        </authorList>
    </citation>
    <scope>NUCLEOTIDE SEQUENCE [LARGE SCALE GENOMIC DNA]</scope>
    <source>
        <strain evidence="2 3">MBLA0158</strain>
    </source>
</reference>
<proteinExistence type="predicted"/>
<feature type="transmembrane region" description="Helical" evidence="1">
    <location>
        <begin position="96"/>
        <end position="113"/>
    </location>
</feature>
<accession>A0ABD5M980</accession>
<dbReference type="EMBL" id="JBGNYA010000001">
    <property type="protein sequence ID" value="MFA1610011.1"/>
    <property type="molecule type" value="Genomic_DNA"/>
</dbReference>
<dbReference type="Pfam" id="PF09997">
    <property type="entry name" value="DUF2238"/>
    <property type="match status" value="1"/>
</dbReference>
<evidence type="ECO:0000256" key="1">
    <source>
        <dbReference type="SAM" id="Phobius"/>
    </source>
</evidence>
<evidence type="ECO:0008006" key="4">
    <source>
        <dbReference type="Google" id="ProtNLM"/>
    </source>
</evidence>